<evidence type="ECO:0000313" key="2">
    <source>
        <dbReference type="WBParaSite" id="nRc.2.0.1.t00385-RA"/>
    </source>
</evidence>
<organism evidence="1 2">
    <name type="scientific">Romanomermis culicivorax</name>
    <name type="common">Nematode worm</name>
    <dbReference type="NCBI Taxonomy" id="13658"/>
    <lineage>
        <taxon>Eukaryota</taxon>
        <taxon>Metazoa</taxon>
        <taxon>Ecdysozoa</taxon>
        <taxon>Nematoda</taxon>
        <taxon>Enoplea</taxon>
        <taxon>Dorylaimia</taxon>
        <taxon>Mermithida</taxon>
        <taxon>Mermithoidea</taxon>
        <taxon>Mermithidae</taxon>
        <taxon>Romanomermis</taxon>
    </lineage>
</organism>
<proteinExistence type="predicted"/>
<sequence>MEIVRVARMFEIVDQGSKKARKPRTFNGLRSKSPDSYLSKAIPDLIALATDLNFNFVLRLLVRLISHKASMATIPAALGLPPPPGALDDVVVDVDGDGDEHSLVE</sequence>
<protein>
    <submittedName>
        <fullName evidence="2">Uncharacterized protein</fullName>
    </submittedName>
</protein>
<name>A0A915HFE8_ROMCU</name>
<dbReference type="WBParaSite" id="nRc.2.0.1.t00385-RA">
    <property type="protein sequence ID" value="nRc.2.0.1.t00385-RA"/>
    <property type="gene ID" value="nRc.2.0.1.g00385"/>
</dbReference>
<reference evidence="2" key="1">
    <citation type="submission" date="2022-11" db="UniProtKB">
        <authorList>
            <consortium name="WormBaseParasite"/>
        </authorList>
    </citation>
    <scope>IDENTIFICATION</scope>
</reference>
<keyword evidence="1" id="KW-1185">Reference proteome</keyword>
<accession>A0A915HFE8</accession>
<dbReference type="Proteomes" id="UP000887565">
    <property type="component" value="Unplaced"/>
</dbReference>
<evidence type="ECO:0000313" key="1">
    <source>
        <dbReference type="Proteomes" id="UP000887565"/>
    </source>
</evidence>
<dbReference type="AlphaFoldDB" id="A0A915HFE8"/>